<dbReference type="EMBL" id="JTAK01000005">
    <property type="protein sequence ID" value="KHO64116.1"/>
    <property type="molecule type" value="Genomic_DNA"/>
</dbReference>
<dbReference type="GO" id="GO:0003999">
    <property type="term" value="F:adenine phosphoribosyltransferase activity"/>
    <property type="evidence" value="ECO:0007669"/>
    <property type="project" value="UniProtKB-UniRule"/>
</dbReference>
<evidence type="ECO:0000256" key="2">
    <source>
        <dbReference type="ARBA" id="ARBA00003968"/>
    </source>
</evidence>
<keyword evidence="8 11" id="KW-0328">Glycosyltransferase</keyword>
<evidence type="ECO:0000256" key="5">
    <source>
        <dbReference type="ARBA" id="ARBA00008391"/>
    </source>
</evidence>
<dbReference type="FunFam" id="3.40.50.2020:FF:000021">
    <property type="entry name" value="Adenine phosphoribosyltransferase"/>
    <property type="match status" value="1"/>
</dbReference>
<dbReference type="GO" id="GO:0006166">
    <property type="term" value="P:purine ribonucleoside salvage"/>
    <property type="evidence" value="ECO:0007669"/>
    <property type="project" value="UniProtKB-UniRule"/>
</dbReference>
<dbReference type="SUPFAM" id="SSF53271">
    <property type="entry name" value="PRTase-like"/>
    <property type="match status" value="1"/>
</dbReference>
<dbReference type="UniPathway" id="UPA00588">
    <property type="reaction ID" value="UER00646"/>
</dbReference>
<dbReference type="PANTHER" id="PTHR32315:SF3">
    <property type="entry name" value="ADENINE PHOSPHORIBOSYLTRANSFERASE"/>
    <property type="match status" value="1"/>
</dbReference>
<dbReference type="CDD" id="cd06223">
    <property type="entry name" value="PRTases_typeI"/>
    <property type="match status" value="1"/>
</dbReference>
<dbReference type="GO" id="GO:0005737">
    <property type="term" value="C:cytoplasm"/>
    <property type="evidence" value="ECO:0007669"/>
    <property type="project" value="UniProtKB-SubCell"/>
</dbReference>
<dbReference type="PANTHER" id="PTHR32315">
    <property type="entry name" value="ADENINE PHOSPHORIBOSYLTRANSFERASE"/>
    <property type="match status" value="1"/>
</dbReference>
<dbReference type="Gene3D" id="3.40.50.2020">
    <property type="match status" value="1"/>
</dbReference>
<protein>
    <recommendedName>
        <fullName evidence="6 11">Adenine phosphoribosyltransferase</fullName>
        <shortName evidence="11">APRT</shortName>
        <ecNumber evidence="6 11">2.4.2.7</ecNumber>
    </recommendedName>
</protein>
<evidence type="ECO:0000256" key="6">
    <source>
        <dbReference type="ARBA" id="ARBA00011893"/>
    </source>
</evidence>
<feature type="domain" description="Phosphoribosyltransferase" evidence="12">
    <location>
        <begin position="44"/>
        <end position="156"/>
    </location>
</feature>
<keyword evidence="9 11" id="KW-0808">Transferase</keyword>
<evidence type="ECO:0000313" key="14">
    <source>
        <dbReference type="Proteomes" id="UP000030980"/>
    </source>
</evidence>
<evidence type="ECO:0000256" key="1">
    <source>
        <dbReference type="ARBA" id="ARBA00000868"/>
    </source>
</evidence>
<evidence type="ECO:0000256" key="11">
    <source>
        <dbReference type="HAMAP-Rule" id="MF_00004"/>
    </source>
</evidence>
<comment type="function">
    <text evidence="2 11">Catalyzes a salvage reaction resulting in the formation of AMP, that is energically less costly than de novo synthesis.</text>
</comment>
<dbReference type="OrthoDB" id="9803963at2"/>
<keyword evidence="10 11" id="KW-0660">Purine salvage</keyword>
<dbReference type="GO" id="GO:0044209">
    <property type="term" value="P:AMP salvage"/>
    <property type="evidence" value="ECO:0007669"/>
    <property type="project" value="UniProtKB-UniRule"/>
</dbReference>
<dbReference type="InterPro" id="IPR029057">
    <property type="entry name" value="PRTase-like"/>
</dbReference>
<accession>A0A0B3BSS9</accession>
<dbReference type="AlphaFoldDB" id="A0A0B3BSS9"/>
<proteinExistence type="inferred from homology"/>
<dbReference type="NCBIfam" id="TIGR01090">
    <property type="entry name" value="apt"/>
    <property type="match status" value="1"/>
</dbReference>
<dbReference type="STRING" id="706570.PT85_12720"/>
<dbReference type="GO" id="GO:0006168">
    <property type="term" value="P:adenine salvage"/>
    <property type="evidence" value="ECO:0007669"/>
    <property type="project" value="InterPro"/>
</dbReference>
<gene>
    <name evidence="11" type="primary">apt</name>
    <name evidence="13" type="ORF">PT85_12720</name>
</gene>
<evidence type="ECO:0000256" key="3">
    <source>
        <dbReference type="ARBA" id="ARBA00004496"/>
    </source>
</evidence>
<sequence>MIFDEFALKSLIRPVPDFPKPGVVFRDITPLFQSPRALRMMVDSFIQRYVENEFTHIGALDARGFLLGPILAYELNKPLILFRKKGKLPCDLLEETYQTEYGDAVIEVQADSLCEGDSVVLIDDLIATGGTLLAAANLTRRMGARVHEAAAIVDLPELGGSRRLQEIGIPVFTLTAFALDDR</sequence>
<comment type="subcellular location">
    <subcellularLocation>
        <location evidence="3 11">Cytoplasm</location>
    </subcellularLocation>
</comment>
<evidence type="ECO:0000256" key="8">
    <source>
        <dbReference type="ARBA" id="ARBA00022676"/>
    </source>
</evidence>
<evidence type="ECO:0000256" key="7">
    <source>
        <dbReference type="ARBA" id="ARBA00022490"/>
    </source>
</evidence>
<keyword evidence="7 11" id="KW-0963">Cytoplasm</keyword>
<comment type="caution">
    <text evidence="13">The sequence shown here is derived from an EMBL/GenBank/DDBJ whole genome shotgun (WGS) entry which is preliminary data.</text>
</comment>
<comment type="subunit">
    <text evidence="11">Homodimer.</text>
</comment>
<name>A0A0B3BSS9_9PSED</name>
<dbReference type="Pfam" id="PF00156">
    <property type="entry name" value="Pribosyltran"/>
    <property type="match status" value="1"/>
</dbReference>
<dbReference type="Proteomes" id="UP000030980">
    <property type="component" value="Unassembled WGS sequence"/>
</dbReference>
<reference evidence="13 14" key="1">
    <citation type="submission" date="2014-11" db="EMBL/GenBank/DDBJ databases">
        <title>Genome sequence of Pseudomonas tuomuerensis JCM 14085.</title>
        <authorList>
            <person name="Shin S.-K."/>
            <person name="Yi H."/>
        </authorList>
    </citation>
    <scope>NUCLEOTIDE SEQUENCE [LARGE SCALE GENOMIC DNA]</scope>
    <source>
        <strain evidence="13 14">JCM 14085</strain>
    </source>
</reference>
<dbReference type="NCBIfam" id="NF002634">
    <property type="entry name" value="PRK02304.1-3"/>
    <property type="match status" value="1"/>
</dbReference>
<dbReference type="InterPro" id="IPR005764">
    <property type="entry name" value="Ade_phspho_trans"/>
</dbReference>
<dbReference type="InterPro" id="IPR000836">
    <property type="entry name" value="PRTase_dom"/>
</dbReference>
<dbReference type="InterPro" id="IPR050054">
    <property type="entry name" value="UPRTase/APRTase"/>
</dbReference>
<evidence type="ECO:0000256" key="10">
    <source>
        <dbReference type="ARBA" id="ARBA00022726"/>
    </source>
</evidence>
<evidence type="ECO:0000313" key="13">
    <source>
        <dbReference type="EMBL" id="KHO64116.1"/>
    </source>
</evidence>
<comment type="similarity">
    <text evidence="5 11">Belongs to the purine/pyrimidine phosphoribosyltransferase family.</text>
</comment>
<dbReference type="RefSeq" id="WP_039606847.1">
    <property type="nucleotide sequence ID" value="NZ_FMUP01000003.1"/>
</dbReference>
<evidence type="ECO:0000256" key="9">
    <source>
        <dbReference type="ARBA" id="ARBA00022679"/>
    </source>
</evidence>
<comment type="pathway">
    <text evidence="4 11">Purine metabolism; AMP biosynthesis via salvage pathway; AMP from adenine: step 1/1.</text>
</comment>
<dbReference type="HAMAP" id="MF_00004">
    <property type="entry name" value="Aden_phosphoribosyltr"/>
    <property type="match status" value="1"/>
</dbReference>
<dbReference type="GO" id="GO:0016208">
    <property type="term" value="F:AMP binding"/>
    <property type="evidence" value="ECO:0007669"/>
    <property type="project" value="TreeGrafter"/>
</dbReference>
<organism evidence="13 14">
    <name type="scientific">Pseudomonas flexibilis</name>
    <dbReference type="NCBI Taxonomy" id="706570"/>
    <lineage>
        <taxon>Bacteria</taxon>
        <taxon>Pseudomonadati</taxon>
        <taxon>Pseudomonadota</taxon>
        <taxon>Gammaproteobacteria</taxon>
        <taxon>Pseudomonadales</taxon>
        <taxon>Pseudomonadaceae</taxon>
        <taxon>Pseudomonas</taxon>
    </lineage>
</organism>
<evidence type="ECO:0000259" key="12">
    <source>
        <dbReference type="Pfam" id="PF00156"/>
    </source>
</evidence>
<evidence type="ECO:0000256" key="4">
    <source>
        <dbReference type="ARBA" id="ARBA00004659"/>
    </source>
</evidence>
<dbReference type="EC" id="2.4.2.7" evidence="6 11"/>
<dbReference type="GO" id="GO:0002055">
    <property type="term" value="F:adenine binding"/>
    <property type="evidence" value="ECO:0007669"/>
    <property type="project" value="TreeGrafter"/>
</dbReference>
<dbReference type="NCBIfam" id="NF002636">
    <property type="entry name" value="PRK02304.1-5"/>
    <property type="match status" value="1"/>
</dbReference>
<comment type="catalytic activity">
    <reaction evidence="1 11">
        <text>AMP + diphosphate = 5-phospho-alpha-D-ribose 1-diphosphate + adenine</text>
        <dbReference type="Rhea" id="RHEA:16609"/>
        <dbReference type="ChEBI" id="CHEBI:16708"/>
        <dbReference type="ChEBI" id="CHEBI:33019"/>
        <dbReference type="ChEBI" id="CHEBI:58017"/>
        <dbReference type="ChEBI" id="CHEBI:456215"/>
        <dbReference type="EC" id="2.4.2.7"/>
    </reaction>
</comment>
<keyword evidence="14" id="KW-1185">Reference proteome</keyword>